<protein>
    <submittedName>
        <fullName evidence="1">Uncharacterized protein</fullName>
    </submittedName>
</protein>
<dbReference type="RefSeq" id="WP_187794786.1">
    <property type="nucleotide sequence ID" value="NZ_JACOQL010000005.1"/>
</dbReference>
<name>A0A926G9E1_9RHOB</name>
<dbReference type="AlphaFoldDB" id="A0A926G9E1"/>
<comment type="caution">
    <text evidence="1">The sequence shown here is derived from an EMBL/GenBank/DDBJ whole genome shotgun (WGS) entry which is preliminary data.</text>
</comment>
<accession>A0A926G9E1</accession>
<organism evidence="1 2">
    <name type="scientific">Paracoccus amoyensis</name>
    <dbReference type="NCBI Taxonomy" id="2760093"/>
    <lineage>
        <taxon>Bacteria</taxon>
        <taxon>Pseudomonadati</taxon>
        <taxon>Pseudomonadota</taxon>
        <taxon>Alphaproteobacteria</taxon>
        <taxon>Rhodobacterales</taxon>
        <taxon>Paracoccaceae</taxon>
        <taxon>Paracoccus</taxon>
    </lineage>
</organism>
<keyword evidence="2" id="KW-1185">Reference proteome</keyword>
<dbReference type="EMBL" id="JACOQL010000005">
    <property type="protein sequence ID" value="MBC9248293.1"/>
    <property type="molecule type" value="Genomic_DNA"/>
</dbReference>
<reference evidence="1" key="1">
    <citation type="submission" date="2020-08" db="EMBL/GenBank/DDBJ databases">
        <title>Paracoccus amoyensis sp. nov., isolated from the surface seawater at coast of Xiamen, Fujian.</title>
        <authorList>
            <person name="Lyu L."/>
        </authorList>
    </citation>
    <scope>NUCLEOTIDE SEQUENCE</scope>
    <source>
        <strain evidence="1">11-3</strain>
    </source>
</reference>
<evidence type="ECO:0000313" key="2">
    <source>
        <dbReference type="Proteomes" id="UP000608594"/>
    </source>
</evidence>
<sequence>MNTELEVALRIRQETLEQLRQHDGREWKEAAGELHSQFHEIPSWILLFEDSDIKKCHEAFFHIVSPYFDQLPGYDFTVKYIKINDGEEIFLDFCADNEEILNAVRRPDRIGQRPIREPRADLDTFKSVDSRR</sequence>
<dbReference type="Proteomes" id="UP000608594">
    <property type="component" value="Unassembled WGS sequence"/>
</dbReference>
<evidence type="ECO:0000313" key="1">
    <source>
        <dbReference type="EMBL" id="MBC9248293.1"/>
    </source>
</evidence>
<proteinExistence type="predicted"/>
<gene>
    <name evidence="1" type="ORF">H4P12_16610</name>
</gene>